<reference evidence="3" key="1">
    <citation type="journal article" date="2016" name="Environ. Microbiol.">
        <title>The complete genome of a viable archaeum isolated from 123-million-year-old rock salt.</title>
        <authorList>
            <person name="Jaakkola S.T."/>
            <person name="Pfeiffer F."/>
            <person name="Ravantti J.J."/>
            <person name="Guo Q."/>
            <person name="Liu Y."/>
            <person name="Chen X."/>
            <person name="Ma H."/>
            <person name="Yang C."/>
            <person name="Oksanen H.M."/>
            <person name="Bamford D.H."/>
        </authorList>
    </citation>
    <scope>NUCLEOTIDE SEQUENCE</scope>
    <source>
        <strain evidence="3">JI20-1</strain>
    </source>
</reference>
<protein>
    <submittedName>
        <fullName evidence="2">Uncharacterized protein</fullName>
    </submittedName>
</protein>
<dbReference type="EMBL" id="LN831302">
    <property type="protein sequence ID" value="CQH48526.1"/>
    <property type="molecule type" value="Genomic_DNA"/>
</dbReference>
<dbReference type="RefSeq" id="WP_157533973.1">
    <property type="nucleotide sequence ID" value="NZ_CEML01000002.1"/>
</dbReference>
<organism evidence="2 3">
    <name type="scientific">Halobacterium hubeiense</name>
    <dbReference type="NCBI Taxonomy" id="1407499"/>
    <lineage>
        <taxon>Archaea</taxon>
        <taxon>Methanobacteriati</taxon>
        <taxon>Methanobacteriota</taxon>
        <taxon>Stenosarchaea group</taxon>
        <taxon>Halobacteria</taxon>
        <taxon>Halobacteriales</taxon>
        <taxon>Halobacteriaceae</taxon>
        <taxon>Halobacterium</taxon>
    </lineage>
</organism>
<keyword evidence="3" id="KW-1185">Reference proteome</keyword>
<proteinExistence type="predicted"/>
<dbReference type="Proteomes" id="UP000066737">
    <property type="component" value="Chromosome I"/>
</dbReference>
<dbReference type="KEGG" id="hhb:Hhub_1429"/>
<dbReference type="AlphaFoldDB" id="A0A0U5HRJ9"/>
<dbReference type="OrthoDB" id="248293at2157"/>
<dbReference type="GeneID" id="91108907"/>
<gene>
    <name evidence="2" type="ORF">HHUB_1429</name>
</gene>
<feature type="region of interest" description="Disordered" evidence="1">
    <location>
        <begin position="1"/>
        <end position="22"/>
    </location>
</feature>
<evidence type="ECO:0000313" key="3">
    <source>
        <dbReference type="Proteomes" id="UP000066737"/>
    </source>
</evidence>
<accession>A0A0U5HRJ9</accession>
<evidence type="ECO:0000256" key="1">
    <source>
        <dbReference type="SAM" id="MobiDB-lite"/>
    </source>
</evidence>
<sequence>MALQHRRRSQSTADSPERRIDVSEMTAAGVAAYADTHEEAFIERRGGKTFLVTVE</sequence>
<name>A0A0U5HRJ9_9EURY</name>
<evidence type="ECO:0000313" key="2">
    <source>
        <dbReference type="EMBL" id="CQH48526.1"/>
    </source>
</evidence>